<gene>
    <name evidence="2" type="ORF">RND81_03G047600</name>
</gene>
<name>A0AAW1M5I4_SAPOF</name>
<dbReference type="Proteomes" id="UP001443914">
    <property type="component" value="Unassembled WGS sequence"/>
</dbReference>
<dbReference type="AlphaFoldDB" id="A0AAW1M5I4"/>
<evidence type="ECO:0008006" key="4">
    <source>
        <dbReference type="Google" id="ProtNLM"/>
    </source>
</evidence>
<feature type="compositionally biased region" description="Basic residues" evidence="1">
    <location>
        <begin position="182"/>
        <end position="196"/>
    </location>
</feature>
<feature type="region of interest" description="Disordered" evidence="1">
    <location>
        <begin position="140"/>
        <end position="196"/>
    </location>
</feature>
<dbReference type="EMBL" id="JBDFQZ010000003">
    <property type="protein sequence ID" value="KAK9740609.1"/>
    <property type="molecule type" value="Genomic_DNA"/>
</dbReference>
<sequence length="196" mass="22813">MDKRGDKDKNWPNVHAHYIAMWGQRANSRTVGVPNEDDVVDYSDEYMVWYRQRTRLLINPFRRQQSASFQPTAAPLTALAQFVAKWNAKFSAEVRSMPREVPPHYRALLTDYGTESSHCLQDTGFQHLLQPLQNLDIGEEEDDLQEDSPLSDFTRRVQQRRSFNLSPVPENETPEDTPQSSRGRRQPNRKGKKKRT</sequence>
<evidence type="ECO:0000313" key="2">
    <source>
        <dbReference type="EMBL" id="KAK9740609.1"/>
    </source>
</evidence>
<evidence type="ECO:0000313" key="3">
    <source>
        <dbReference type="Proteomes" id="UP001443914"/>
    </source>
</evidence>
<evidence type="ECO:0000256" key="1">
    <source>
        <dbReference type="SAM" id="MobiDB-lite"/>
    </source>
</evidence>
<protein>
    <recommendedName>
        <fullName evidence="4">Aminotransferase-like plant mobile domain-containing protein</fullName>
    </recommendedName>
</protein>
<reference evidence="2" key="1">
    <citation type="submission" date="2024-03" db="EMBL/GenBank/DDBJ databases">
        <title>WGS assembly of Saponaria officinalis var. Norfolk2.</title>
        <authorList>
            <person name="Jenkins J."/>
            <person name="Shu S."/>
            <person name="Grimwood J."/>
            <person name="Barry K."/>
            <person name="Goodstein D."/>
            <person name="Schmutz J."/>
            <person name="Leebens-Mack J."/>
            <person name="Osbourn A."/>
        </authorList>
    </citation>
    <scope>NUCLEOTIDE SEQUENCE [LARGE SCALE GENOMIC DNA]</scope>
    <source>
        <strain evidence="2">JIC</strain>
    </source>
</reference>
<accession>A0AAW1M5I4</accession>
<comment type="caution">
    <text evidence="2">The sequence shown here is derived from an EMBL/GenBank/DDBJ whole genome shotgun (WGS) entry which is preliminary data.</text>
</comment>
<organism evidence="2 3">
    <name type="scientific">Saponaria officinalis</name>
    <name type="common">Common soapwort</name>
    <name type="synonym">Lychnis saponaria</name>
    <dbReference type="NCBI Taxonomy" id="3572"/>
    <lineage>
        <taxon>Eukaryota</taxon>
        <taxon>Viridiplantae</taxon>
        <taxon>Streptophyta</taxon>
        <taxon>Embryophyta</taxon>
        <taxon>Tracheophyta</taxon>
        <taxon>Spermatophyta</taxon>
        <taxon>Magnoliopsida</taxon>
        <taxon>eudicotyledons</taxon>
        <taxon>Gunneridae</taxon>
        <taxon>Pentapetalae</taxon>
        <taxon>Caryophyllales</taxon>
        <taxon>Caryophyllaceae</taxon>
        <taxon>Caryophylleae</taxon>
        <taxon>Saponaria</taxon>
    </lineage>
</organism>
<keyword evidence="3" id="KW-1185">Reference proteome</keyword>
<proteinExistence type="predicted"/>